<protein>
    <submittedName>
        <fullName evidence="8">SGNH hydrolase-like domain-containing protein, acetyltransferase AlgX</fullName>
    </submittedName>
</protein>
<evidence type="ECO:0000256" key="1">
    <source>
        <dbReference type="ARBA" id="ARBA00004418"/>
    </source>
</evidence>
<evidence type="ECO:0000256" key="3">
    <source>
        <dbReference type="ARBA" id="ARBA00022679"/>
    </source>
</evidence>
<sequence>MSFLSPKRLLFGGLLLLLLAPALQAKLGIVTVAPLDGYFDQQPHPELNWPALRNNTFQPRMEAYLQDRLGFRSWLLRLRNQLAYTAFHQTRVPVVVVGKDDVLFQPVTIDVFLGRDYAGEEMNHLVRRLKIVQDSLRAHGTQLLLVVAPGKPRILPAMLPESYDAQPRNATNYDAVVRAARKYQVNMLDAAALLGRWQDTTRFPMFPRGGTHWSGYATALVADTLFRRVEQLTHRDLPDFASHGLQVVTETDSLRFTDNDIQEILNLMYDKPPYPMAYPRVRFEPETGKQRANALIIGDSFAQSFYNFYPYYQRLLTPTSRYWSSNERVYWPETTPGSRTVSELNLGEQLAGRDVVILICSEQNLGHLSFGFINQAYRLYRPLTEADKAAINQLAKELESKATWEEASKDPDFSWHMYEKAANLYDHTHL</sequence>
<evidence type="ECO:0000313" key="9">
    <source>
        <dbReference type="Proteomes" id="UP000184418"/>
    </source>
</evidence>
<dbReference type="GO" id="GO:0042597">
    <property type="term" value="C:periplasmic space"/>
    <property type="evidence" value="ECO:0007669"/>
    <property type="project" value="UniProtKB-SubCell"/>
</dbReference>
<organism evidence="8 9">
    <name type="scientific">Hymenobacter daecheongensis DSM 21074</name>
    <dbReference type="NCBI Taxonomy" id="1121955"/>
    <lineage>
        <taxon>Bacteria</taxon>
        <taxon>Pseudomonadati</taxon>
        <taxon>Bacteroidota</taxon>
        <taxon>Cytophagia</taxon>
        <taxon>Cytophagales</taxon>
        <taxon>Hymenobacteraceae</taxon>
        <taxon>Hymenobacter</taxon>
    </lineage>
</organism>
<gene>
    <name evidence="8" type="ORF">SAMN02745146_2917</name>
</gene>
<dbReference type="SUPFAM" id="SSF52266">
    <property type="entry name" value="SGNH hydrolase"/>
    <property type="match status" value="1"/>
</dbReference>
<keyword evidence="6" id="KW-0016">Alginate biosynthesis</keyword>
<evidence type="ECO:0000256" key="4">
    <source>
        <dbReference type="ARBA" id="ARBA00022729"/>
    </source>
</evidence>
<evidence type="ECO:0000313" key="8">
    <source>
        <dbReference type="EMBL" id="SHJ36173.1"/>
    </source>
</evidence>
<dbReference type="GO" id="GO:0016787">
    <property type="term" value="F:hydrolase activity"/>
    <property type="evidence" value="ECO:0007669"/>
    <property type="project" value="UniProtKB-KW"/>
</dbReference>
<reference evidence="8 9" key="1">
    <citation type="submission" date="2016-11" db="EMBL/GenBank/DDBJ databases">
        <authorList>
            <person name="Jaros S."/>
            <person name="Januszkiewicz K."/>
            <person name="Wedrychowicz H."/>
        </authorList>
    </citation>
    <scope>NUCLEOTIDE SEQUENCE [LARGE SCALE GENOMIC DNA]</scope>
    <source>
        <strain evidence="8 9">DSM 21074</strain>
    </source>
</reference>
<proteinExistence type="predicted"/>
<dbReference type="STRING" id="1121955.SAMN02745146_2917"/>
<accession>A0A1M6IP26</accession>
<dbReference type="GO" id="GO:0042121">
    <property type="term" value="P:alginic acid biosynthetic process"/>
    <property type="evidence" value="ECO:0007669"/>
    <property type="project" value="UniProtKB-UniPathway"/>
</dbReference>
<keyword evidence="4" id="KW-0732">Signal</keyword>
<dbReference type="Pfam" id="PF16822">
    <property type="entry name" value="ALGX"/>
    <property type="match status" value="1"/>
</dbReference>
<dbReference type="UniPathway" id="UPA00286"/>
<dbReference type="AlphaFoldDB" id="A0A1M6IP26"/>
<dbReference type="Proteomes" id="UP000184418">
    <property type="component" value="Unassembled WGS sequence"/>
</dbReference>
<keyword evidence="3 8" id="KW-0808">Transferase</keyword>
<evidence type="ECO:0000259" key="7">
    <source>
        <dbReference type="Pfam" id="PF16822"/>
    </source>
</evidence>
<comment type="pathway">
    <text evidence="2">Glycan biosynthesis; alginate biosynthesis.</text>
</comment>
<evidence type="ECO:0000256" key="5">
    <source>
        <dbReference type="ARBA" id="ARBA00022764"/>
    </source>
</evidence>
<evidence type="ECO:0000256" key="6">
    <source>
        <dbReference type="ARBA" id="ARBA00022841"/>
    </source>
</evidence>
<keyword evidence="8" id="KW-0378">Hydrolase</keyword>
<name>A0A1M6IP26_9BACT</name>
<dbReference type="GO" id="GO:0016740">
    <property type="term" value="F:transferase activity"/>
    <property type="evidence" value="ECO:0007669"/>
    <property type="project" value="UniProtKB-KW"/>
</dbReference>
<evidence type="ECO:0000256" key="2">
    <source>
        <dbReference type="ARBA" id="ARBA00005182"/>
    </source>
</evidence>
<dbReference type="EMBL" id="FQYN01000006">
    <property type="protein sequence ID" value="SHJ36173.1"/>
    <property type="molecule type" value="Genomic_DNA"/>
</dbReference>
<comment type="subcellular location">
    <subcellularLocation>
        <location evidence="1">Periplasm</location>
    </subcellularLocation>
</comment>
<keyword evidence="9" id="KW-1185">Reference proteome</keyword>
<dbReference type="InterPro" id="IPR031811">
    <property type="entry name" value="ALGX/ALGJ_SGNH-like"/>
</dbReference>
<feature type="domain" description="AlgX/AlgJ SGNH hydrolase-like" evidence="7">
    <location>
        <begin position="95"/>
        <end position="316"/>
    </location>
</feature>
<keyword evidence="5" id="KW-0574">Periplasm</keyword>